<feature type="repeat" description="WD" evidence="8">
    <location>
        <begin position="192"/>
        <end position="233"/>
    </location>
</feature>
<evidence type="ECO:0000259" key="10">
    <source>
        <dbReference type="Pfam" id="PF13925"/>
    </source>
</evidence>
<evidence type="ECO:0000313" key="12">
    <source>
        <dbReference type="Proteomes" id="UP000054324"/>
    </source>
</evidence>
<feature type="repeat" description="WD" evidence="8">
    <location>
        <begin position="108"/>
        <end position="149"/>
    </location>
</feature>
<feature type="compositionally biased region" description="Low complexity" evidence="9">
    <location>
        <begin position="503"/>
        <end position="514"/>
    </location>
</feature>
<protein>
    <recommendedName>
        <fullName evidence="7">Katanin p80 WD40 repeat-containing subunit B1</fullName>
        <shortName evidence="7">Katanin p80 subunit B1</shortName>
    </recommendedName>
    <alternativeName>
        <fullName evidence="7">p80 katanin</fullName>
    </alternativeName>
</protein>
<dbReference type="GO" id="GO:0051301">
    <property type="term" value="P:cell division"/>
    <property type="evidence" value="ECO:0007669"/>
    <property type="project" value="UniProtKB-KW"/>
</dbReference>
<dbReference type="CTD" id="20323977"/>
<feature type="compositionally biased region" description="Polar residues" evidence="9">
    <location>
        <begin position="490"/>
        <end position="501"/>
    </location>
</feature>
<dbReference type="InterPro" id="IPR026962">
    <property type="entry name" value="KTNB1"/>
</dbReference>
<dbReference type="SUPFAM" id="SSF50978">
    <property type="entry name" value="WD40 repeat-like"/>
    <property type="match status" value="1"/>
</dbReference>
<keyword evidence="5" id="KW-0677">Repeat</keyword>
<dbReference type="GO" id="GO:0051013">
    <property type="term" value="P:microtubule severing"/>
    <property type="evidence" value="ECO:0007669"/>
    <property type="project" value="UniProtKB-UniRule"/>
</dbReference>
<dbReference type="GO" id="GO:0008017">
    <property type="term" value="F:microtubule binding"/>
    <property type="evidence" value="ECO:0007669"/>
    <property type="project" value="UniProtKB-UniRule"/>
</dbReference>
<dbReference type="Gene3D" id="2.130.10.10">
    <property type="entry name" value="YVTN repeat-like/Quinoprotein amine dehydrogenase"/>
    <property type="match status" value="3"/>
</dbReference>
<dbReference type="GO" id="GO:0008352">
    <property type="term" value="C:katanin complex"/>
    <property type="evidence" value="ECO:0007669"/>
    <property type="project" value="InterPro"/>
</dbReference>
<proteinExistence type="inferred from homology"/>
<dbReference type="STRING" id="6198.A0A074Z8V4"/>
<dbReference type="FunFam" id="2.130.10.10:FF:000462">
    <property type="entry name" value="Katanin p80 WD40 repeat-containing subunit B1"/>
    <property type="match status" value="1"/>
</dbReference>
<dbReference type="PANTHER" id="PTHR19845">
    <property type="entry name" value="KATANIN P80 SUBUNIT"/>
    <property type="match status" value="1"/>
</dbReference>
<feature type="domain" description="Katanin p80 subunit C-terminal" evidence="10">
    <location>
        <begin position="632"/>
        <end position="780"/>
    </location>
</feature>
<keyword evidence="7" id="KW-0131">Cell cycle</keyword>
<dbReference type="AlphaFoldDB" id="A0A074Z8V4"/>
<dbReference type="Pfam" id="PF00400">
    <property type="entry name" value="WD40"/>
    <property type="match status" value="6"/>
</dbReference>
<accession>A0A074Z8V4</accession>
<dbReference type="PROSITE" id="PS50082">
    <property type="entry name" value="WD_REPEATS_2"/>
    <property type="match status" value="5"/>
</dbReference>
<dbReference type="KEGG" id="ovi:T265_09809"/>
<reference evidence="11 12" key="1">
    <citation type="submission" date="2013-11" db="EMBL/GenBank/DDBJ databases">
        <title>Opisthorchis viverrini - life in the bile duct.</title>
        <authorList>
            <person name="Young N.D."/>
            <person name="Nagarajan N."/>
            <person name="Lin S.J."/>
            <person name="Korhonen P.K."/>
            <person name="Jex A.R."/>
            <person name="Hall R.S."/>
            <person name="Safavi-Hemami H."/>
            <person name="Kaewkong W."/>
            <person name="Bertrand D."/>
            <person name="Gao S."/>
            <person name="Seet Q."/>
            <person name="Wongkham S."/>
            <person name="Teh B.T."/>
            <person name="Wongkham C."/>
            <person name="Intapan P.M."/>
            <person name="Maleewong W."/>
            <person name="Yang X."/>
            <person name="Hu M."/>
            <person name="Wang Z."/>
            <person name="Hofmann A."/>
            <person name="Sternberg P.W."/>
            <person name="Tan P."/>
            <person name="Wang J."/>
            <person name="Gasser R.B."/>
        </authorList>
    </citation>
    <scope>NUCLEOTIDE SEQUENCE [LARGE SCALE GENOMIC DNA]</scope>
</reference>
<feature type="region of interest" description="Disordered" evidence="9">
    <location>
        <begin position="439"/>
        <end position="581"/>
    </location>
</feature>
<feature type="repeat" description="WD" evidence="8">
    <location>
        <begin position="150"/>
        <end position="191"/>
    </location>
</feature>
<keyword evidence="3 8" id="KW-0853">WD repeat</keyword>
<keyword evidence="2 7" id="KW-0963">Cytoplasm</keyword>
<dbReference type="PROSITE" id="PS00678">
    <property type="entry name" value="WD_REPEATS_1"/>
    <property type="match status" value="2"/>
</dbReference>
<evidence type="ECO:0000256" key="2">
    <source>
        <dbReference type="ARBA" id="ARBA00022490"/>
    </source>
</evidence>
<dbReference type="PANTHER" id="PTHR19845:SF0">
    <property type="entry name" value="KATANIN P80 WD40 REPEAT-CONTAINING SUBUNIT B1"/>
    <property type="match status" value="1"/>
</dbReference>
<dbReference type="GO" id="GO:0007019">
    <property type="term" value="P:microtubule depolymerization"/>
    <property type="evidence" value="ECO:0007669"/>
    <property type="project" value="TreeGrafter"/>
</dbReference>
<dbReference type="InterPro" id="IPR015943">
    <property type="entry name" value="WD40/YVTN_repeat-like_dom_sf"/>
</dbReference>
<comment type="subcellular location">
    <subcellularLocation>
        <location evidence="1 7">Cytoplasm</location>
        <location evidence="1 7">Cytoskeleton</location>
    </subcellularLocation>
    <subcellularLocation>
        <location evidence="7">Cytoplasm</location>
    </subcellularLocation>
    <subcellularLocation>
        <location evidence="7">Cytoplasm</location>
        <location evidence="7">Cytoskeleton</location>
        <location evidence="7">Microtubule organizing center</location>
        <location evidence="7">Centrosome</location>
    </subcellularLocation>
    <subcellularLocation>
        <location evidence="7">Cytoplasm</location>
        <location evidence="7">Cytoskeleton</location>
        <location evidence="7">Spindle pole</location>
    </subcellularLocation>
    <subcellularLocation>
        <location evidence="7">Cytoplasm</location>
        <location evidence="7">Cytoskeleton</location>
        <location evidence="7">Spindle</location>
    </subcellularLocation>
    <text evidence="7">Predominantly cytoplasmic. Localized to the interphase centrosome and mitotic spindle poles.</text>
</comment>
<gene>
    <name evidence="7" type="primary">KATNB1</name>
    <name evidence="11" type="ORF">T265_09809</name>
</gene>
<keyword evidence="4 7" id="KW-0493">Microtubule</keyword>
<dbReference type="InterPro" id="IPR020472">
    <property type="entry name" value="WD40_PAC1"/>
</dbReference>
<dbReference type="GO" id="GO:0000922">
    <property type="term" value="C:spindle pole"/>
    <property type="evidence" value="ECO:0007669"/>
    <property type="project" value="UniProtKB-SubCell"/>
</dbReference>
<evidence type="ECO:0000256" key="1">
    <source>
        <dbReference type="ARBA" id="ARBA00004245"/>
    </source>
</evidence>
<keyword evidence="7" id="KW-0498">Mitosis</keyword>
<dbReference type="SMART" id="SM00320">
    <property type="entry name" value="WD40"/>
    <property type="match status" value="7"/>
</dbReference>
<dbReference type="Proteomes" id="UP000054324">
    <property type="component" value="Unassembled WGS sequence"/>
</dbReference>
<dbReference type="GeneID" id="20323977"/>
<dbReference type="HAMAP" id="MF_03022">
    <property type="entry name" value="Katanin_p80_B1"/>
    <property type="match status" value="1"/>
</dbReference>
<dbReference type="EMBL" id="KL596925">
    <property type="protein sequence ID" value="KER22017.1"/>
    <property type="molecule type" value="Genomic_DNA"/>
</dbReference>
<keyword evidence="7" id="KW-0132">Cell division</keyword>
<dbReference type="PRINTS" id="PR00320">
    <property type="entry name" value="GPROTEINBRPT"/>
</dbReference>
<comment type="subunit">
    <text evidence="7">Interacts with KATNA1. This interaction enhances the microtubule binding and severing activity of KATNA1 and also targets this activity to the centrosome.</text>
</comment>
<dbReference type="Pfam" id="PF13925">
    <property type="entry name" value="Katanin_con80"/>
    <property type="match status" value="1"/>
</dbReference>
<organism evidence="11 12">
    <name type="scientific">Opisthorchis viverrini</name>
    <name type="common">Southeast Asian liver fluke</name>
    <dbReference type="NCBI Taxonomy" id="6198"/>
    <lineage>
        <taxon>Eukaryota</taxon>
        <taxon>Metazoa</taxon>
        <taxon>Spiralia</taxon>
        <taxon>Lophotrochozoa</taxon>
        <taxon>Platyhelminthes</taxon>
        <taxon>Trematoda</taxon>
        <taxon>Digenea</taxon>
        <taxon>Opisthorchiida</taxon>
        <taxon>Opisthorchiata</taxon>
        <taxon>Opisthorchiidae</taxon>
        <taxon>Opisthorchis</taxon>
    </lineage>
</organism>
<dbReference type="GO" id="GO:0005874">
    <property type="term" value="C:microtubule"/>
    <property type="evidence" value="ECO:0007669"/>
    <property type="project" value="UniProtKB-KW"/>
</dbReference>
<comment type="similarity">
    <text evidence="7">Belongs to the WD repeat KATNB1 family.</text>
</comment>
<sequence>MATGGEDRPSKLWAVGKPACILSLTGHTSSVEATEFSQEEDRVAAGSLSGSIRIWDLEEVKKECVAHSPGAVTCVSLGRKSGRVMATGGEDRRVKLWAVGKPACILSLTGHTSSVEATEFSQEEDRVAAGSLSGSIRIWDLEEVKIVRALSGHTSAVSSLDFHPFGNFVVSGSIDTLVKLWDVSRKGCINTYRGHSGGVNMARFSPDGKWVVSAGEDGMIKLWDLSAGRLLAELTGHTGSVTAVAFHPTVLLLATASTDRTVRLFDLENFSQVAVSGTELAGSVVRRIAFHPDGVCLYVATLDYLKIYDYETMTCLETVSVGWRNGGGLDDMAIAPSFNQLVGASISNSTLSTFVVDIKSCIPFVDELPSVDVPVQQSQQTPACAQALPSESAADNTVRPFIVEERPYTRCGSAASNATHPRNRKSFCLIAEENARSTLQEDLTDPDAHLPYKPSADDQNEMASSADINDPEEYDRIFKPRRTVARSPSRAFSSANKTSKATPAPSSARRISPPETTAHSGTASISERSTANVVNDRNQQVHGQHVRVEDTAFVPPPIRRVQSTMQTKSSRPTSSPGITAPSQRLVSDDVLTEFVQNAADSKLGSVIQATRADTPNAAADPSESEWLASIRKSHNLFMTVMSARVKGISTVRMMWTRDNIRTAVETALMMNEPAIVVDVLSILAQNSKLWNLELATVILPHLVPLIRSKYSRHVETTCRTVHLILKNFAQLIKHTLDGPTPPGVDLMREERQRKCQECMDHLLSIRTALETKEVASRAGQYGRELVVQFQTLS</sequence>
<feature type="repeat" description="WD" evidence="8">
    <location>
        <begin position="234"/>
        <end position="275"/>
    </location>
</feature>
<evidence type="ECO:0000256" key="9">
    <source>
        <dbReference type="SAM" id="MobiDB-lite"/>
    </source>
</evidence>
<feature type="compositionally biased region" description="Polar residues" evidence="9">
    <location>
        <begin position="515"/>
        <end position="542"/>
    </location>
</feature>
<dbReference type="CDD" id="cd00200">
    <property type="entry name" value="WD40"/>
    <property type="match status" value="1"/>
</dbReference>
<name>A0A074Z8V4_OPIVI</name>
<feature type="repeat" description="WD" evidence="8">
    <location>
        <begin position="24"/>
        <end position="58"/>
    </location>
</feature>
<evidence type="ECO:0000256" key="4">
    <source>
        <dbReference type="ARBA" id="ARBA00022701"/>
    </source>
</evidence>
<dbReference type="OrthoDB" id="10251605at2759"/>
<dbReference type="InterPro" id="IPR028021">
    <property type="entry name" value="Katanin_C-terminal"/>
</dbReference>
<evidence type="ECO:0000256" key="6">
    <source>
        <dbReference type="ARBA" id="ARBA00023212"/>
    </source>
</evidence>
<dbReference type="PROSITE" id="PS50294">
    <property type="entry name" value="WD_REPEATS_REGION"/>
    <property type="match status" value="5"/>
</dbReference>
<keyword evidence="12" id="KW-1185">Reference proteome</keyword>
<feature type="compositionally biased region" description="Polar residues" evidence="9">
    <location>
        <begin position="561"/>
        <end position="581"/>
    </location>
</feature>
<evidence type="ECO:0000256" key="3">
    <source>
        <dbReference type="ARBA" id="ARBA00022574"/>
    </source>
</evidence>
<evidence type="ECO:0000256" key="5">
    <source>
        <dbReference type="ARBA" id="ARBA00022737"/>
    </source>
</evidence>
<dbReference type="GO" id="GO:0005813">
    <property type="term" value="C:centrosome"/>
    <property type="evidence" value="ECO:0007669"/>
    <property type="project" value="UniProtKB-SubCell"/>
</dbReference>
<dbReference type="RefSeq" id="XP_009174250.1">
    <property type="nucleotide sequence ID" value="XM_009175986.1"/>
</dbReference>
<keyword evidence="6 7" id="KW-0206">Cytoskeleton</keyword>
<dbReference type="GO" id="GO:0005737">
    <property type="term" value="C:cytoplasm"/>
    <property type="evidence" value="ECO:0007669"/>
    <property type="project" value="UniProtKB-SubCell"/>
</dbReference>
<comment type="function">
    <text evidence="7">Participates in a complex which severs microtubules in an ATP-dependent manner. May act to target the enzymatic subunit of this complex to sites of action such as the centrosome. Microtubule severing may promote rapid reorganization of cellular microtubule arrays and the release of microtubules from the centrosome following nucleation.</text>
</comment>
<dbReference type="InterPro" id="IPR036322">
    <property type="entry name" value="WD40_repeat_dom_sf"/>
</dbReference>
<evidence type="ECO:0000256" key="7">
    <source>
        <dbReference type="HAMAP-Rule" id="MF_03022"/>
    </source>
</evidence>
<evidence type="ECO:0000313" key="11">
    <source>
        <dbReference type="EMBL" id="KER22017.1"/>
    </source>
</evidence>
<dbReference type="InterPro" id="IPR001680">
    <property type="entry name" value="WD40_rpt"/>
</dbReference>
<evidence type="ECO:0000256" key="8">
    <source>
        <dbReference type="PROSITE-ProRule" id="PRU00221"/>
    </source>
</evidence>
<dbReference type="InterPro" id="IPR019775">
    <property type="entry name" value="WD40_repeat_CS"/>
</dbReference>